<feature type="region of interest" description="Disordered" evidence="1">
    <location>
        <begin position="33"/>
        <end position="70"/>
    </location>
</feature>
<name>Q8LN79_ORYSJ</name>
<gene>
    <name evidence="2" type="primary">OSJNBb0091N21.41</name>
</gene>
<protein>
    <submittedName>
        <fullName evidence="2">Uncharacterized protein</fullName>
    </submittedName>
</protein>
<sequence>MSKLRSSAIYVCVVAPQQVHVPAVPLRCQAARRATGVAHGTRPAQQWRQWRCRRREGGEFGDPDDTTTQV</sequence>
<dbReference type="AlphaFoldDB" id="Q8LN79"/>
<evidence type="ECO:0000313" key="3">
    <source>
        <dbReference type="Proteomes" id="UP000000763"/>
    </source>
</evidence>
<proteinExistence type="predicted"/>
<feature type="compositionally biased region" description="Acidic residues" evidence="1">
    <location>
        <begin position="59"/>
        <end position="70"/>
    </location>
</feature>
<dbReference type="EMBL" id="AC091122">
    <property type="protein sequence ID" value="AAM94924.1"/>
    <property type="molecule type" value="Genomic_DNA"/>
</dbReference>
<reference evidence="3" key="2">
    <citation type="journal article" date="2008" name="Nucleic Acids Res.">
        <title>The rice annotation project database (RAP-DB): 2008 update.</title>
        <authorList>
            <consortium name="The rice annotation project (RAP)"/>
        </authorList>
    </citation>
    <scope>GENOME REANNOTATION</scope>
    <source>
        <strain evidence="3">cv. Nipponbare</strain>
    </source>
</reference>
<reference evidence="3" key="1">
    <citation type="journal article" date="2005" name="Nature">
        <title>The map-based sequence of the rice genome.</title>
        <authorList>
            <consortium name="International rice genome sequencing project (IRGSP)"/>
            <person name="Matsumoto T."/>
            <person name="Wu J."/>
            <person name="Kanamori H."/>
            <person name="Katayose Y."/>
            <person name="Fujisawa M."/>
            <person name="Namiki N."/>
            <person name="Mizuno H."/>
            <person name="Yamamoto K."/>
            <person name="Antonio B.A."/>
            <person name="Baba T."/>
            <person name="Sakata K."/>
            <person name="Nagamura Y."/>
            <person name="Aoki H."/>
            <person name="Arikawa K."/>
            <person name="Arita K."/>
            <person name="Bito T."/>
            <person name="Chiden Y."/>
            <person name="Fujitsuka N."/>
            <person name="Fukunaka R."/>
            <person name="Hamada M."/>
            <person name="Harada C."/>
            <person name="Hayashi A."/>
            <person name="Hijishita S."/>
            <person name="Honda M."/>
            <person name="Hosokawa S."/>
            <person name="Ichikawa Y."/>
            <person name="Idonuma A."/>
            <person name="Iijima M."/>
            <person name="Ikeda M."/>
            <person name="Ikeno M."/>
            <person name="Ito K."/>
            <person name="Ito S."/>
            <person name="Ito T."/>
            <person name="Ito Y."/>
            <person name="Ito Y."/>
            <person name="Iwabuchi A."/>
            <person name="Kamiya K."/>
            <person name="Karasawa W."/>
            <person name="Kurita K."/>
            <person name="Katagiri S."/>
            <person name="Kikuta A."/>
            <person name="Kobayashi H."/>
            <person name="Kobayashi N."/>
            <person name="Machita K."/>
            <person name="Maehara T."/>
            <person name="Masukawa M."/>
            <person name="Mizubayashi T."/>
            <person name="Mukai Y."/>
            <person name="Nagasaki H."/>
            <person name="Nagata Y."/>
            <person name="Naito S."/>
            <person name="Nakashima M."/>
            <person name="Nakama Y."/>
            <person name="Nakamichi Y."/>
            <person name="Nakamura M."/>
            <person name="Meguro A."/>
            <person name="Negishi M."/>
            <person name="Ohta I."/>
            <person name="Ohta T."/>
            <person name="Okamoto M."/>
            <person name="Ono N."/>
            <person name="Saji S."/>
            <person name="Sakaguchi M."/>
            <person name="Sakai K."/>
            <person name="Shibata M."/>
            <person name="Shimokawa T."/>
            <person name="Song J."/>
            <person name="Takazaki Y."/>
            <person name="Terasawa K."/>
            <person name="Tsugane M."/>
            <person name="Tsuji K."/>
            <person name="Ueda S."/>
            <person name="Waki K."/>
            <person name="Yamagata H."/>
            <person name="Yamamoto M."/>
            <person name="Yamamoto S."/>
            <person name="Yamane H."/>
            <person name="Yoshiki S."/>
            <person name="Yoshihara R."/>
            <person name="Yukawa K."/>
            <person name="Zhong H."/>
            <person name="Yano M."/>
            <person name="Yuan Q."/>
            <person name="Ouyang S."/>
            <person name="Liu J."/>
            <person name="Jones K.M."/>
            <person name="Gansberger K."/>
            <person name="Moffat K."/>
            <person name="Hill J."/>
            <person name="Bera J."/>
            <person name="Fadrosh D."/>
            <person name="Jin S."/>
            <person name="Johri S."/>
            <person name="Kim M."/>
            <person name="Overton L."/>
            <person name="Reardon M."/>
            <person name="Tsitrin T."/>
            <person name="Vuong H."/>
            <person name="Weaver B."/>
            <person name="Ciecko A."/>
            <person name="Tallon L."/>
            <person name="Jackson J."/>
            <person name="Pai G."/>
            <person name="Aken S.V."/>
            <person name="Utterback T."/>
            <person name="Reidmuller S."/>
            <person name="Feldblyum T."/>
            <person name="Hsiao J."/>
            <person name="Zismann V."/>
            <person name="Iobst S."/>
            <person name="de Vazeille A.R."/>
            <person name="Buell C.R."/>
            <person name="Ying K."/>
            <person name="Li Y."/>
            <person name="Lu T."/>
            <person name="Huang Y."/>
            <person name="Zhao Q."/>
            <person name="Feng Q."/>
            <person name="Zhang L."/>
            <person name="Zhu J."/>
            <person name="Weng Q."/>
            <person name="Mu J."/>
            <person name="Lu Y."/>
            <person name="Fan D."/>
            <person name="Liu Y."/>
            <person name="Guan J."/>
            <person name="Zhang Y."/>
            <person name="Yu S."/>
            <person name="Liu X."/>
            <person name="Zhang Y."/>
            <person name="Hong G."/>
            <person name="Han B."/>
            <person name="Choisne N."/>
            <person name="Demange N."/>
            <person name="Orjeda G."/>
            <person name="Samain S."/>
            <person name="Cattolico L."/>
            <person name="Pelletier E."/>
            <person name="Couloux A."/>
            <person name="Segurens B."/>
            <person name="Wincker P."/>
            <person name="D'Hont A."/>
            <person name="Scarpelli C."/>
            <person name="Weissenbach J."/>
            <person name="Salanoubat M."/>
            <person name="Quetier F."/>
            <person name="Yu Y."/>
            <person name="Kim H.R."/>
            <person name="Rambo T."/>
            <person name="Currie J."/>
            <person name="Collura K."/>
            <person name="Luo M."/>
            <person name="Yang T."/>
            <person name="Ammiraju J.S.S."/>
            <person name="Engler F."/>
            <person name="Soderlund C."/>
            <person name="Wing R.A."/>
            <person name="Palmer L.E."/>
            <person name="de la Bastide M."/>
            <person name="Spiegel L."/>
            <person name="Nascimento L."/>
            <person name="Zutavern T."/>
            <person name="O'Shaughnessy A."/>
            <person name="Dike S."/>
            <person name="Dedhia N."/>
            <person name="Preston R."/>
            <person name="Balija V."/>
            <person name="McCombie W.R."/>
            <person name="Chow T."/>
            <person name="Chen H."/>
            <person name="Chung M."/>
            <person name="Chen C."/>
            <person name="Shaw J."/>
            <person name="Wu H."/>
            <person name="Hsiao K."/>
            <person name="Chao Y."/>
            <person name="Chu M."/>
            <person name="Cheng C."/>
            <person name="Hour A."/>
            <person name="Lee P."/>
            <person name="Lin S."/>
            <person name="Lin Y."/>
            <person name="Liou J."/>
            <person name="Liu S."/>
            <person name="Hsing Y."/>
            <person name="Raghuvanshi S."/>
            <person name="Mohanty A."/>
            <person name="Bharti A.K."/>
            <person name="Gaur A."/>
            <person name="Gupta V."/>
            <person name="Kumar D."/>
            <person name="Ravi V."/>
            <person name="Vij S."/>
            <person name="Kapur A."/>
            <person name="Khurana P."/>
            <person name="Khurana P."/>
            <person name="Khurana J.P."/>
            <person name="Tyagi A.K."/>
            <person name="Gaikwad K."/>
            <person name="Singh A."/>
            <person name="Dalal V."/>
            <person name="Srivastava S."/>
            <person name="Dixit A."/>
            <person name="Pal A.K."/>
            <person name="Ghazi I.A."/>
            <person name="Yadav M."/>
            <person name="Pandit A."/>
            <person name="Bhargava A."/>
            <person name="Sureshbabu K."/>
            <person name="Batra K."/>
            <person name="Sharma T.R."/>
            <person name="Mohapatra T."/>
            <person name="Singh N.K."/>
            <person name="Messing J."/>
            <person name="Nelson A.B."/>
            <person name="Fuks G."/>
            <person name="Kavchok S."/>
            <person name="Keizer G."/>
            <person name="Linton E."/>
            <person name="Llaca V."/>
            <person name="Song R."/>
            <person name="Tanyolac B."/>
            <person name="Young S."/>
            <person name="Ho-Il K."/>
            <person name="Hahn J.H."/>
            <person name="Sangsakoo G."/>
            <person name="Vanavichit A."/>
            <person name="de Mattos Luiz.A.T."/>
            <person name="Zimmer P.D."/>
            <person name="Malone G."/>
            <person name="Dellagostin O."/>
            <person name="de Oliveira A.C."/>
            <person name="Bevan M."/>
            <person name="Bancroft I."/>
            <person name="Minx P."/>
            <person name="Cordum H."/>
            <person name="Wilson R."/>
            <person name="Cheng Z."/>
            <person name="Jin W."/>
            <person name="Jiang J."/>
            <person name="Leong S.A."/>
            <person name="Iwama H."/>
            <person name="Gojobori T."/>
            <person name="Itoh T."/>
            <person name="Niimura Y."/>
            <person name="Fujii Y."/>
            <person name="Habara T."/>
            <person name="Sakai H."/>
            <person name="Sato Y."/>
            <person name="Wilson G."/>
            <person name="Kumar K."/>
            <person name="McCouch S."/>
            <person name="Juretic N."/>
            <person name="Hoen D."/>
            <person name="Wright S."/>
            <person name="Bruskiewich R."/>
            <person name="Bureau T."/>
            <person name="Miyao A."/>
            <person name="Hirochika H."/>
            <person name="Nishikawa T."/>
            <person name="Kadowaki K."/>
            <person name="Sugiura M."/>
            <person name="Burr B."/>
            <person name="Sasaki T."/>
        </authorList>
    </citation>
    <scope>NUCLEOTIDE SEQUENCE [LARGE SCALE GENOMIC DNA]</scope>
    <source>
        <strain evidence="3">cv. Nipponbare</strain>
    </source>
</reference>
<organism evidence="2 3">
    <name type="scientific">Oryza sativa subsp. japonica</name>
    <name type="common">Rice</name>
    <dbReference type="NCBI Taxonomy" id="39947"/>
    <lineage>
        <taxon>Eukaryota</taxon>
        <taxon>Viridiplantae</taxon>
        <taxon>Streptophyta</taxon>
        <taxon>Embryophyta</taxon>
        <taxon>Tracheophyta</taxon>
        <taxon>Spermatophyta</taxon>
        <taxon>Magnoliopsida</taxon>
        <taxon>Liliopsida</taxon>
        <taxon>Poales</taxon>
        <taxon>Poaceae</taxon>
        <taxon>BOP clade</taxon>
        <taxon>Oryzoideae</taxon>
        <taxon>Oryzeae</taxon>
        <taxon>Oryzinae</taxon>
        <taxon>Oryza</taxon>
        <taxon>Oryza sativa</taxon>
    </lineage>
</organism>
<accession>Q8LN79</accession>
<dbReference type="Proteomes" id="UP000000763">
    <property type="component" value="Chromosome 10"/>
</dbReference>
<evidence type="ECO:0000313" key="2">
    <source>
        <dbReference type="EMBL" id="AAM94924.1"/>
    </source>
</evidence>
<evidence type="ECO:0000256" key="1">
    <source>
        <dbReference type="SAM" id="MobiDB-lite"/>
    </source>
</evidence>